<dbReference type="GO" id="GO:0046872">
    <property type="term" value="F:metal ion binding"/>
    <property type="evidence" value="ECO:0007669"/>
    <property type="project" value="UniProtKB-KW"/>
</dbReference>
<accession>A0A840SX24</accession>
<evidence type="ECO:0000256" key="8">
    <source>
        <dbReference type="ARBA" id="ARBA00022982"/>
    </source>
</evidence>
<dbReference type="GO" id="GO:0020037">
    <property type="term" value="F:heme binding"/>
    <property type="evidence" value="ECO:0007669"/>
    <property type="project" value="TreeGrafter"/>
</dbReference>
<proteinExistence type="inferred from homology"/>
<comment type="similarity">
    <text evidence="12">Belongs to the cytochrome b561 family.</text>
</comment>
<evidence type="ECO:0000259" key="14">
    <source>
        <dbReference type="Pfam" id="PF01292"/>
    </source>
</evidence>
<dbReference type="InterPro" id="IPR052168">
    <property type="entry name" value="Cytochrome_b561_oxidase"/>
</dbReference>
<evidence type="ECO:0000256" key="6">
    <source>
        <dbReference type="ARBA" id="ARBA00022692"/>
    </source>
</evidence>
<organism evidence="15 16">
    <name type="scientific">Amaricoccus macauensis</name>
    <dbReference type="NCBI Taxonomy" id="57001"/>
    <lineage>
        <taxon>Bacteria</taxon>
        <taxon>Pseudomonadati</taxon>
        <taxon>Pseudomonadota</taxon>
        <taxon>Alphaproteobacteria</taxon>
        <taxon>Rhodobacterales</taxon>
        <taxon>Paracoccaceae</taxon>
        <taxon>Amaricoccus</taxon>
    </lineage>
</organism>
<feature type="transmembrane region" description="Helical" evidence="13">
    <location>
        <begin position="41"/>
        <end position="61"/>
    </location>
</feature>
<evidence type="ECO:0000256" key="12">
    <source>
        <dbReference type="ARBA" id="ARBA00037975"/>
    </source>
</evidence>
<evidence type="ECO:0000313" key="15">
    <source>
        <dbReference type="EMBL" id="MBB5223671.1"/>
    </source>
</evidence>
<evidence type="ECO:0000256" key="7">
    <source>
        <dbReference type="ARBA" id="ARBA00022723"/>
    </source>
</evidence>
<keyword evidence="9 13" id="KW-1133">Transmembrane helix</keyword>
<keyword evidence="7" id="KW-0479">Metal-binding</keyword>
<keyword evidence="10" id="KW-0408">Iron</keyword>
<dbReference type="PANTHER" id="PTHR30529">
    <property type="entry name" value="CYTOCHROME B561"/>
    <property type="match status" value="1"/>
</dbReference>
<keyword evidence="4" id="KW-1003">Cell membrane</keyword>
<gene>
    <name evidence="15" type="ORF">HNP73_003625</name>
</gene>
<evidence type="ECO:0000256" key="1">
    <source>
        <dbReference type="ARBA" id="ARBA00001970"/>
    </source>
</evidence>
<name>A0A840SX24_9RHOB</name>
<comment type="cofactor">
    <cofactor evidence="1">
        <name>heme b</name>
        <dbReference type="ChEBI" id="CHEBI:60344"/>
    </cofactor>
</comment>
<feature type="transmembrane region" description="Helical" evidence="13">
    <location>
        <begin position="9"/>
        <end position="29"/>
    </location>
</feature>
<keyword evidence="11 13" id="KW-0472">Membrane</keyword>
<evidence type="ECO:0000256" key="9">
    <source>
        <dbReference type="ARBA" id="ARBA00022989"/>
    </source>
</evidence>
<dbReference type="GO" id="GO:0005886">
    <property type="term" value="C:plasma membrane"/>
    <property type="evidence" value="ECO:0007669"/>
    <property type="project" value="UniProtKB-SubCell"/>
</dbReference>
<evidence type="ECO:0000256" key="3">
    <source>
        <dbReference type="ARBA" id="ARBA00022448"/>
    </source>
</evidence>
<evidence type="ECO:0000256" key="10">
    <source>
        <dbReference type="ARBA" id="ARBA00023004"/>
    </source>
</evidence>
<protein>
    <submittedName>
        <fullName evidence="15">Cytochrome b561</fullName>
    </submittedName>
</protein>
<keyword evidence="16" id="KW-1185">Reference proteome</keyword>
<dbReference type="InterPro" id="IPR011577">
    <property type="entry name" value="Cyt_b561_bac/Ni-Hgenase"/>
</dbReference>
<feature type="transmembrane region" description="Helical" evidence="13">
    <location>
        <begin position="81"/>
        <end position="102"/>
    </location>
</feature>
<dbReference type="Proteomes" id="UP000549457">
    <property type="component" value="Unassembled WGS sequence"/>
</dbReference>
<sequence length="173" mass="18979">MRYGRVSRLFHWITVLLVMVMIPVGLTMIQEIPRGVQDRLFILHKGLGPVVFIVVVLRLGWRAFHPAPPLPADLPLVQRRAASAVHAGLYVFLLIMAISGYVRVTTGGFPIEALNALGIPPLFDKNEAVAAVAKRVHATAIIGLLALIALHVAAATWHGVQRDGIVRRMWPPL</sequence>
<dbReference type="SUPFAM" id="SSF81342">
    <property type="entry name" value="Transmembrane di-heme cytochromes"/>
    <property type="match status" value="1"/>
</dbReference>
<reference evidence="15 16" key="1">
    <citation type="submission" date="2020-08" db="EMBL/GenBank/DDBJ databases">
        <title>Genomic Encyclopedia of Type Strains, Phase IV (KMG-IV): sequencing the most valuable type-strain genomes for metagenomic binning, comparative biology and taxonomic classification.</title>
        <authorList>
            <person name="Goeker M."/>
        </authorList>
    </citation>
    <scope>NUCLEOTIDE SEQUENCE [LARGE SCALE GENOMIC DNA]</scope>
    <source>
        <strain evidence="15 16">DSM 101730</strain>
    </source>
</reference>
<evidence type="ECO:0000256" key="11">
    <source>
        <dbReference type="ARBA" id="ARBA00023136"/>
    </source>
</evidence>
<evidence type="ECO:0000256" key="13">
    <source>
        <dbReference type="SAM" id="Phobius"/>
    </source>
</evidence>
<dbReference type="RefSeq" id="WP_184153046.1">
    <property type="nucleotide sequence ID" value="NZ_JACHFM010000004.1"/>
</dbReference>
<feature type="domain" description="Cytochrome b561 bacterial/Ni-hydrogenase" evidence="14">
    <location>
        <begin position="2"/>
        <end position="171"/>
    </location>
</feature>
<keyword evidence="5" id="KW-0349">Heme</keyword>
<dbReference type="Pfam" id="PF01292">
    <property type="entry name" value="Ni_hydr_CYTB"/>
    <property type="match status" value="1"/>
</dbReference>
<comment type="subcellular location">
    <subcellularLocation>
        <location evidence="2">Cell membrane</location>
        <topology evidence="2">Multi-pass membrane protein</topology>
    </subcellularLocation>
</comment>
<keyword evidence="8" id="KW-0249">Electron transport</keyword>
<dbReference type="GO" id="GO:0022904">
    <property type="term" value="P:respiratory electron transport chain"/>
    <property type="evidence" value="ECO:0007669"/>
    <property type="project" value="InterPro"/>
</dbReference>
<evidence type="ECO:0000256" key="2">
    <source>
        <dbReference type="ARBA" id="ARBA00004651"/>
    </source>
</evidence>
<dbReference type="EMBL" id="JACHFM010000004">
    <property type="protein sequence ID" value="MBB5223671.1"/>
    <property type="molecule type" value="Genomic_DNA"/>
</dbReference>
<dbReference type="Gene3D" id="1.20.950.20">
    <property type="entry name" value="Transmembrane di-heme cytochromes, Chain C"/>
    <property type="match status" value="1"/>
</dbReference>
<dbReference type="GO" id="GO:0009055">
    <property type="term" value="F:electron transfer activity"/>
    <property type="evidence" value="ECO:0007669"/>
    <property type="project" value="InterPro"/>
</dbReference>
<dbReference type="InterPro" id="IPR016174">
    <property type="entry name" value="Di-haem_cyt_TM"/>
</dbReference>
<evidence type="ECO:0000313" key="16">
    <source>
        <dbReference type="Proteomes" id="UP000549457"/>
    </source>
</evidence>
<keyword evidence="3" id="KW-0813">Transport</keyword>
<evidence type="ECO:0000256" key="5">
    <source>
        <dbReference type="ARBA" id="ARBA00022617"/>
    </source>
</evidence>
<keyword evidence="6 13" id="KW-0812">Transmembrane</keyword>
<evidence type="ECO:0000256" key="4">
    <source>
        <dbReference type="ARBA" id="ARBA00022475"/>
    </source>
</evidence>
<comment type="caution">
    <text evidence="15">The sequence shown here is derived from an EMBL/GenBank/DDBJ whole genome shotgun (WGS) entry which is preliminary data.</text>
</comment>
<dbReference type="PANTHER" id="PTHR30529:SF1">
    <property type="entry name" value="CYTOCHROME B561 HOMOLOG 2"/>
    <property type="match status" value="1"/>
</dbReference>
<feature type="transmembrane region" description="Helical" evidence="13">
    <location>
        <begin position="140"/>
        <end position="160"/>
    </location>
</feature>
<dbReference type="AlphaFoldDB" id="A0A840SX24"/>